<dbReference type="SMART" id="SM00827">
    <property type="entry name" value="PKS_AT"/>
    <property type="match status" value="1"/>
</dbReference>
<feature type="region of interest" description="Disordered" evidence="7">
    <location>
        <begin position="1766"/>
        <end position="1788"/>
    </location>
</feature>
<dbReference type="Pfam" id="PF16197">
    <property type="entry name" value="KAsynt_C_assoc"/>
    <property type="match status" value="1"/>
</dbReference>
<dbReference type="CDD" id="cd00833">
    <property type="entry name" value="PKS"/>
    <property type="match status" value="1"/>
</dbReference>
<dbReference type="Pfam" id="PF08659">
    <property type="entry name" value="KR"/>
    <property type="match status" value="1"/>
</dbReference>
<keyword evidence="3" id="KW-0597">Phosphoprotein</keyword>
<dbReference type="NCBIfam" id="TIGR01681">
    <property type="entry name" value="HAD-SF-IIIC"/>
    <property type="match status" value="1"/>
</dbReference>
<feature type="region of interest" description="N-terminal hotdog fold" evidence="6">
    <location>
        <begin position="905"/>
        <end position="1035"/>
    </location>
</feature>
<dbReference type="InterPro" id="IPR001242">
    <property type="entry name" value="Condensation_dom"/>
</dbReference>
<dbReference type="Pfam" id="PF00109">
    <property type="entry name" value="ketoacyl-synt"/>
    <property type="match status" value="1"/>
</dbReference>
<feature type="domain" description="Ketosynthase family 3 (KS3)" evidence="8">
    <location>
        <begin position="17"/>
        <end position="440"/>
    </location>
</feature>
<dbReference type="GO" id="GO:0071770">
    <property type="term" value="P:DIM/DIP cell wall layer assembly"/>
    <property type="evidence" value="ECO:0007669"/>
    <property type="project" value="TreeGrafter"/>
</dbReference>
<keyword evidence="11" id="KW-1185">Reference proteome</keyword>
<dbReference type="Gene3D" id="3.40.50.720">
    <property type="entry name" value="NAD(P)-binding Rossmann-like Domain"/>
    <property type="match status" value="1"/>
</dbReference>
<dbReference type="InterPro" id="IPR016039">
    <property type="entry name" value="Thiolase-like"/>
</dbReference>
<dbReference type="Gene3D" id="3.30.70.3290">
    <property type="match status" value="1"/>
</dbReference>
<dbReference type="Pfam" id="PF14765">
    <property type="entry name" value="PS-DH"/>
    <property type="match status" value="1"/>
</dbReference>
<feature type="active site" description="Proton acceptor; for dehydratase activity" evidence="6">
    <location>
        <position position="940"/>
    </location>
</feature>
<feature type="region of interest" description="C-terminal hotdog fold" evidence="6">
    <location>
        <begin position="1050"/>
        <end position="1187"/>
    </location>
</feature>
<keyword evidence="4" id="KW-0808">Transferase</keyword>
<dbReference type="SMART" id="SM00823">
    <property type="entry name" value="PKS_PP"/>
    <property type="match status" value="1"/>
</dbReference>
<dbReference type="SUPFAM" id="SSF52777">
    <property type="entry name" value="CoA-dependent acyltransferases"/>
    <property type="match status" value="2"/>
</dbReference>
<dbReference type="NCBIfam" id="TIGR01686">
    <property type="entry name" value="FkbH"/>
    <property type="match status" value="1"/>
</dbReference>
<keyword evidence="2" id="KW-0596">Phosphopantetheine</keyword>
<dbReference type="GO" id="GO:0004312">
    <property type="term" value="F:fatty acid synthase activity"/>
    <property type="evidence" value="ECO:0007669"/>
    <property type="project" value="TreeGrafter"/>
</dbReference>
<dbReference type="InterPro" id="IPR049900">
    <property type="entry name" value="PKS_mFAS_DH"/>
</dbReference>
<dbReference type="Gene3D" id="3.30.559.10">
    <property type="entry name" value="Chloramphenicol acetyltransferase-like domain"/>
    <property type="match status" value="1"/>
</dbReference>
<protein>
    <submittedName>
        <fullName evidence="10">FkbH-like protein</fullName>
    </submittedName>
</protein>
<dbReference type="Pfam" id="PF00668">
    <property type="entry name" value="Condensation"/>
    <property type="match status" value="1"/>
</dbReference>
<evidence type="ECO:0000259" key="8">
    <source>
        <dbReference type="PROSITE" id="PS52004"/>
    </source>
</evidence>
<proteinExistence type="predicted"/>
<reference evidence="10 11" key="1">
    <citation type="submission" date="2020-08" db="EMBL/GenBank/DDBJ databases">
        <title>Genomic Encyclopedia of Type Strains, Phase IV (KMG-IV): sequencing the most valuable type-strain genomes for metagenomic binning, comparative biology and taxonomic classification.</title>
        <authorList>
            <person name="Goeker M."/>
        </authorList>
    </citation>
    <scope>NUCLEOTIDE SEQUENCE [LARGE SCALE GENOMIC DNA]</scope>
    <source>
        <strain evidence="10 11">DSM 44197</strain>
    </source>
</reference>
<evidence type="ECO:0000313" key="11">
    <source>
        <dbReference type="Proteomes" id="UP000572680"/>
    </source>
</evidence>
<dbReference type="InterPro" id="IPR001227">
    <property type="entry name" value="Ac_transferase_dom_sf"/>
</dbReference>
<dbReference type="SUPFAM" id="SSF53901">
    <property type="entry name" value="Thiolase-like"/>
    <property type="match status" value="1"/>
</dbReference>
<dbReference type="InterPro" id="IPR020806">
    <property type="entry name" value="PKS_PP-bd"/>
</dbReference>
<evidence type="ECO:0000256" key="7">
    <source>
        <dbReference type="SAM" id="MobiDB-lite"/>
    </source>
</evidence>
<dbReference type="InterPro" id="IPR049551">
    <property type="entry name" value="PKS_DH_C"/>
</dbReference>
<dbReference type="GO" id="GO:0031177">
    <property type="term" value="F:phosphopantetheine binding"/>
    <property type="evidence" value="ECO:0007669"/>
    <property type="project" value="InterPro"/>
</dbReference>
<dbReference type="InterPro" id="IPR036412">
    <property type="entry name" value="HAD-like_sf"/>
</dbReference>
<dbReference type="GO" id="GO:0004315">
    <property type="term" value="F:3-oxoacyl-[acyl-carrier-protein] synthase activity"/>
    <property type="evidence" value="ECO:0007669"/>
    <property type="project" value="InterPro"/>
</dbReference>
<gene>
    <name evidence="10" type="ORF">HNR61_004646</name>
</gene>
<dbReference type="Proteomes" id="UP000572680">
    <property type="component" value="Unassembled WGS sequence"/>
</dbReference>
<dbReference type="GO" id="GO:0006633">
    <property type="term" value="P:fatty acid biosynthetic process"/>
    <property type="evidence" value="ECO:0007669"/>
    <property type="project" value="InterPro"/>
</dbReference>
<dbReference type="InterPro" id="IPR014031">
    <property type="entry name" value="Ketoacyl_synth_C"/>
</dbReference>
<feature type="domain" description="PKS/mFAS DH" evidence="9">
    <location>
        <begin position="905"/>
        <end position="1187"/>
    </location>
</feature>
<dbReference type="InterPro" id="IPR020841">
    <property type="entry name" value="PKS_Beta-ketoAc_synthase_dom"/>
</dbReference>
<dbReference type="PROSITE" id="PS00606">
    <property type="entry name" value="KS3_1"/>
    <property type="match status" value="1"/>
</dbReference>
<dbReference type="InterPro" id="IPR023213">
    <property type="entry name" value="CAT-like_dom_sf"/>
</dbReference>
<dbReference type="InterPro" id="IPR042104">
    <property type="entry name" value="PKS_dehydratase_sf"/>
</dbReference>
<evidence type="ECO:0000256" key="3">
    <source>
        <dbReference type="ARBA" id="ARBA00022553"/>
    </source>
</evidence>
<dbReference type="InterPro" id="IPR010037">
    <property type="entry name" value="FkbH_domain"/>
</dbReference>
<feature type="region of interest" description="Disordered" evidence="7">
    <location>
        <begin position="2744"/>
        <end position="2778"/>
    </location>
</feature>
<evidence type="ECO:0000256" key="1">
    <source>
        <dbReference type="ARBA" id="ARBA00001957"/>
    </source>
</evidence>
<dbReference type="Gene3D" id="3.40.366.10">
    <property type="entry name" value="Malonyl-Coenzyme A Acyl Carrier Protein, domain 2"/>
    <property type="match status" value="1"/>
</dbReference>
<accession>A0A7W3LRH1</accession>
<dbReference type="InterPro" id="IPR010033">
    <property type="entry name" value="HAD_SF_ppase_IIIC"/>
</dbReference>
<evidence type="ECO:0000256" key="6">
    <source>
        <dbReference type="PROSITE-ProRule" id="PRU01363"/>
    </source>
</evidence>
<dbReference type="InterPro" id="IPR032821">
    <property type="entry name" value="PKS_assoc"/>
</dbReference>
<evidence type="ECO:0000256" key="5">
    <source>
        <dbReference type="ARBA" id="ARBA00023315"/>
    </source>
</evidence>
<dbReference type="SMART" id="SM00826">
    <property type="entry name" value="PKS_DH"/>
    <property type="match status" value="1"/>
</dbReference>
<dbReference type="InterPro" id="IPR050091">
    <property type="entry name" value="PKS_NRPS_Biosynth_Enz"/>
</dbReference>
<dbReference type="SUPFAM" id="SSF52151">
    <property type="entry name" value="FabD/lysophospholipase-like"/>
    <property type="match status" value="1"/>
</dbReference>
<dbReference type="InterPro" id="IPR020807">
    <property type="entry name" value="PKS_DH"/>
</dbReference>
<dbReference type="InterPro" id="IPR009081">
    <property type="entry name" value="PP-bd_ACP"/>
</dbReference>
<name>A0A7W3LRH1_ACTNM</name>
<dbReference type="PANTHER" id="PTHR43775">
    <property type="entry name" value="FATTY ACID SYNTHASE"/>
    <property type="match status" value="1"/>
</dbReference>
<dbReference type="GO" id="GO:0005886">
    <property type="term" value="C:plasma membrane"/>
    <property type="evidence" value="ECO:0007669"/>
    <property type="project" value="TreeGrafter"/>
</dbReference>
<dbReference type="SMART" id="SM00822">
    <property type="entry name" value="PKS_KR"/>
    <property type="match status" value="1"/>
</dbReference>
<dbReference type="PROSITE" id="PS52004">
    <property type="entry name" value="KS3_2"/>
    <property type="match status" value="1"/>
</dbReference>
<dbReference type="InterPro" id="IPR036291">
    <property type="entry name" value="NAD(P)-bd_dom_sf"/>
</dbReference>
<dbReference type="SUPFAM" id="SSF55048">
    <property type="entry name" value="Probable ACP-binding domain of malonyl-CoA ACP transacylase"/>
    <property type="match status" value="1"/>
</dbReference>
<dbReference type="Gene3D" id="3.10.129.110">
    <property type="entry name" value="Polyketide synthase dehydratase"/>
    <property type="match status" value="1"/>
</dbReference>
<dbReference type="Gene3D" id="1.10.1200.10">
    <property type="entry name" value="ACP-like"/>
    <property type="match status" value="1"/>
</dbReference>
<dbReference type="InterPro" id="IPR036736">
    <property type="entry name" value="ACP-like_sf"/>
</dbReference>
<dbReference type="InterPro" id="IPR013968">
    <property type="entry name" value="PKS_KR"/>
</dbReference>
<feature type="active site" description="Proton donor; for dehydratase activity" evidence="6">
    <location>
        <position position="1106"/>
    </location>
</feature>
<dbReference type="CDD" id="cd08955">
    <property type="entry name" value="KR_2_FAS_SDR_x"/>
    <property type="match status" value="1"/>
</dbReference>
<dbReference type="InterPro" id="IPR016035">
    <property type="entry name" value="Acyl_Trfase/lysoPLipase"/>
</dbReference>
<dbReference type="InterPro" id="IPR014030">
    <property type="entry name" value="Ketoacyl_synth_N"/>
</dbReference>
<dbReference type="InterPro" id="IPR014043">
    <property type="entry name" value="Acyl_transferase_dom"/>
</dbReference>
<dbReference type="InterPro" id="IPR023214">
    <property type="entry name" value="HAD_sf"/>
</dbReference>
<sequence length="2778" mass="294688">METSRNLEDSPRPRPADEPVAVVSMACRLPGGVTDPERLWRLLDEGRDAVGAFPADRWDLGPLYDPDPRAAGTTYTREGGFVDDIDAFDPRFFGITTREAAAMDPQQRLLLETAWEALERAGTVPARLSGTPTGVYVGMLGSDYLSGLSLDQFNGYVGTGSALSVASGRLAFTLGLVGPAITVDTACSSSLLAVHLAATALRRGECDTALVGGATVMTTPQTFVEFSRLRALSPSGRCRSFSDDADGTGFSEGVVMMVLRRLGDARRDGDRVLAVLRGTAVNQDGRSQALLVPSGPSQETLIRRTLEASALDPADIDHVEAHGTGTRVGDRIEANALSRVFGEGRPADRPLLLGSLKSNLGHTQAASGLAALMKVVLSLRHERLPRTLHVERPSRRVDWDGSGLRLLQEPAPWRRGGRVRRAGVNSYGISGTNVHVIVEEAPEEPAASAPPSGPGTDRRMFVVSARGPAALRRQAERLAAHLADDPAAALPDVAHTLALRRTHFDRRAVVLAADRDELLSGLGAVAADRRSPAVAPASHEPLGGKVAFVFPGHSTRWVGMGIDLLDRSPAFAEELTRCDEAIGRHAGWSVLSVLRGEDGAPGLDQVEVTQPVLFALHCALTAMWRSLGVEPAAVVGHSLGEVAAAYTAGMLTLDQAAAVVTRRGLAMRAVAGQGGAVSVGLPADSVRELLADFGTRLEIAAVNSGRSVTVSGDLNALSELRLTLQQGQVPMWDVPVGFAAHSFHMDAITDDLRTDLADVTGAAATTPLYSTVLAEPLPGDALDAGYWARNAREPVRFADTVRRMLDDGFRYFVEVGPNPTLLSAIRAVTAEAGAASAAVGSLARGEDGHDAVLGNLALLVAAGHDIDWSKAAPAGSLVDLPTYAFERDRYWTSPTPAARPRPDGPPLLHRRVEDGRAPGRHLFEAEIDLRDDRFAYLSDHRVGGEVWLPGAVYVEMALEASGALAPDGGLGLSRVRFERPLPLAEDEPVVLQLDVQPRNAAGTRVFTVSSRPAGDPDAAWTRHASGRFEAVTGEAADAPGPLGELRDRCAEPVAISALNAAMAETGLDYGEAFQLLEAGWTGPDMALGRLAEPPPSSHVLHPAVLDAAFRATALPGGGPAGTTLVPAGARRVRLGGSRARPAWVACRVRSLSARGALMDLWLLDEAGRLVLTVEGFALAALPPQARPEESLFEVEWRHRPPAGEPAGTGAWLVLADESGVGADLAGRLGAGPHVIVRRGDAFEAEAPGRYRIDPADAAQFARLLDEAFPGGRPERVVQLLGLDAPPITSAETMAEAALLCCTSTLHLVTALRERSWSPRLFLVGRGGQAAGGSGEVTHPQTALGWGFGTTVTHECPELRTTLVDLPSSGGTDALWEQLRRADGETRVALREKGRMVPRLRRARAETADSPVRADRTYLVTGGLGGLGRVAAERLAEQGARHLALLGRREPDAGAKEWIGTLEGRGVEVHVLRGDVADRAELAAALDGLRAQAPPVGGIVHTAGVLDDATLLTLTPDRIGTVLAPKVLGAALLTALVPEAEFLVLFSSAAGLLGSVGQSSYAAANAFLDAWAHSLHTARRPALSLDWGAWSQVGMAAAADPTGTAGAATRTGLGAFSPDEGGALFARLLGTARRQLAPIVVDRAALARHATALASHPLLSELVPKRAAPPPSRLADRIRAAAPAERTALAETYLRGAVGDITGDDAAEVPSGRPLKELGFDSHTLVTLYTSMTRDLGVEVSLTALAASDLRELTGLVLQALAGTDGAADTAGAADPAPETEEEVPEVTTRPVPGDVMRLLRTAQRGTPAAAHHIGLAARLASPVTRERLTGILTRLADRHAALRTAIVQDPEHGQMLEVWRRTAEPLLRWSAVPEDVDPGERLRDLMEPPFDLATAPLWRFEMLETPSGRQFLLYGAHHAVSDLQSLMLVMGEIGAELAGAPLDSTPSNRDIDLLIEAQSSRAHRERGEAMRRWRREIAGSRRLELTLTRPRPAERTFRSGTVAVDIPDGLVDRVTEQARRLSITPAAFCLGALTVFLARLRRRDRFALAVPVDTRMHAGAPGALGFFGVPVPFAAEVAPDEPVADVLRRTDDRLGGVLEKDASFFDAMAALAEEGLYRPDAPLVEVYFNFIRAQAPLGDALEFLPLGTGHSDLDLMVTMAPDLDLLRLDHNLDIIDGPTCERLGRDYLDLLAGLAASPEATATSTSVPVAADETGGPASRVPAVARPSVAVAATFALGNLPALLGAALDDAFDITEAPYHQVLAGLRDPGGAFALPTAVAGVVLLRAADLARFGPVSDETLAELADDYPDALRSLHERTGNPVVVAFLPARSTDERLERWERELAARIAAVPGVAVLSPGGWAPHHPDGDPFDDETDTLAHLPFRPEFQAAAALAVAEVVQAARRTPPKVIVVDGDDTLWGGVAAEAGPGGVDLAGPYATLARRLLEWRAAGVLLVMVTNNDEATVREVLARPDGTLRAEHFSVVSADWEPKPRRIAAAAADLGLGLDSFLFLDDNPVQIAAVRAELPEVLSVTCPPAHELEAFLTRLWPVTPRPATREDAGRADFYRQERVRRRERERAGFAAFLERLELEVDVVPLDEATVGRTLQLGRRTNQFNLRPAALDEGVLDGWRRDGEVWTASARDRFGDYGQVGVLAVRAEGGTLEVVAWMLSCRALGRGVEERLLGWLADRADALGCANVRLVAGHTARNVPARRLVAALGGVGADDPVLDVTVEPSRLRAYRSWAEDPGAQDTATQDTTTQGTATQDMAVHGEAHGD</sequence>
<dbReference type="EMBL" id="JACJIA010000006">
    <property type="protein sequence ID" value="MBA8952996.1"/>
    <property type="molecule type" value="Genomic_DNA"/>
</dbReference>
<dbReference type="SUPFAM" id="SSF56784">
    <property type="entry name" value="HAD-like"/>
    <property type="match status" value="1"/>
</dbReference>
<feature type="compositionally biased region" description="Low complexity" evidence="7">
    <location>
        <begin position="1766"/>
        <end position="1776"/>
    </location>
</feature>
<dbReference type="Gene3D" id="3.30.559.30">
    <property type="entry name" value="Nonribosomal peptide synthetase, condensation domain"/>
    <property type="match status" value="1"/>
</dbReference>
<dbReference type="PANTHER" id="PTHR43775:SF51">
    <property type="entry name" value="INACTIVE PHENOLPHTHIOCEROL SYNTHESIS POLYKETIDE SYNTHASE TYPE I PKS1-RELATED"/>
    <property type="match status" value="1"/>
</dbReference>
<dbReference type="Gene3D" id="3.40.50.1000">
    <property type="entry name" value="HAD superfamily/HAD-like"/>
    <property type="match status" value="1"/>
</dbReference>
<dbReference type="FunFam" id="3.40.47.10:FF:000019">
    <property type="entry name" value="Polyketide synthase type I"/>
    <property type="match status" value="1"/>
</dbReference>
<dbReference type="Pfam" id="PF02801">
    <property type="entry name" value="Ketoacyl-synt_C"/>
    <property type="match status" value="1"/>
</dbReference>
<keyword evidence="5" id="KW-0012">Acyltransferase</keyword>
<dbReference type="Pfam" id="PF00698">
    <property type="entry name" value="Acyl_transf_1"/>
    <property type="match status" value="1"/>
</dbReference>
<dbReference type="SUPFAM" id="SSF51735">
    <property type="entry name" value="NAD(P)-binding Rossmann-fold domains"/>
    <property type="match status" value="2"/>
</dbReference>
<evidence type="ECO:0000313" key="10">
    <source>
        <dbReference type="EMBL" id="MBA8952996.1"/>
    </source>
</evidence>
<dbReference type="InterPro" id="IPR057326">
    <property type="entry name" value="KR_dom"/>
</dbReference>
<dbReference type="Pfam" id="PF21089">
    <property type="entry name" value="PKS_DH_N"/>
    <property type="match status" value="1"/>
</dbReference>
<dbReference type="RefSeq" id="WP_220509692.1">
    <property type="nucleotide sequence ID" value="NZ_JACJIA010000006.1"/>
</dbReference>
<dbReference type="PROSITE" id="PS52019">
    <property type="entry name" value="PKS_MFAS_DH"/>
    <property type="match status" value="1"/>
</dbReference>
<evidence type="ECO:0000256" key="2">
    <source>
        <dbReference type="ARBA" id="ARBA00022450"/>
    </source>
</evidence>
<dbReference type="InterPro" id="IPR018201">
    <property type="entry name" value="Ketoacyl_synth_AS"/>
</dbReference>
<evidence type="ECO:0000259" key="9">
    <source>
        <dbReference type="PROSITE" id="PS52019"/>
    </source>
</evidence>
<dbReference type="InterPro" id="IPR016036">
    <property type="entry name" value="Malonyl_transacylase_ACP-bd"/>
</dbReference>
<evidence type="ECO:0000256" key="4">
    <source>
        <dbReference type="ARBA" id="ARBA00022679"/>
    </source>
</evidence>
<dbReference type="SUPFAM" id="SSF47336">
    <property type="entry name" value="ACP-like"/>
    <property type="match status" value="1"/>
</dbReference>
<dbReference type="GO" id="GO:0005737">
    <property type="term" value="C:cytoplasm"/>
    <property type="evidence" value="ECO:0007669"/>
    <property type="project" value="TreeGrafter"/>
</dbReference>
<dbReference type="SMART" id="SM00825">
    <property type="entry name" value="PKS_KS"/>
    <property type="match status" value="1"/>
</dbReference>
<comment type="caution">
    <text evidence="10">The sequence shown here is derived from an EMBL/GenBank/DDBJ whole genome shotgun (WGS) entry which is preliminary data.</text>
</comment>
<feature type="compositionally biased region" description="Low complexity" evidence="7">
    <location>
        <begin position="2751"/>
        <end position="2768"/>
    </location>
</feature>
<comment type="cofactor">
    <cofactor evidence="1">
        <name>pantetheine 4'-phosphate</name>
        <dbReference type="ChEBI" id="CHEBI:47942"/>
    </cofactor>
</comment>
<dbReference type="Gene3D" id="3.40.50.1110">
    <property type="entry name" value="SGNH hydrolase"/>
    <property type="match status" value="1"/>
</dbReference>
<dbReference type="Pfam" id="PF00550">
    <property type="entry name" value="PP-binding"/>
    <property type="match status" value="1"/>
</dbReference>
<organism evidence="10 11">
    <name type="scientific">Actinomadura namibiensis</name>
    <dbReference type="NCBI Taxonomy" id="182080"/>
    <lineage>
        <taxon>Bacteria</taxon>
        <taxon>Bacillati</taxon>
        <taxon>Actinomycetota</taxon>
        <taxon>Actinomycetes</taxon>
        <taxon>Streptosporangiales</taxon>
        <taxon>Thermomonosporaceae</taxon>
        <taxon>Actinomadura</taxon>
    </lineage>
</organism>
<dbReference type="Gene3D" id="3.40.47.10">
    <property type="match status" value="1"/>
</dbReference>
<dbReference type="InterPro" id="IPR049552">
    <property type="entry name" value="PKS_DH_N"/>
</dbReference>
<dbReference type="InterPro" id="IPR036514">
    <property type="entry name" value="SGNH_hydro_sf"/>
</dbReference>